<dbReference type="InterPro" id="IPR050298">
    <property type="entry name" value="Gram-neg_bact_OMP"/>
</dbReference>
<dbReference type="PRINTS" id="PR00184">
    <property type="entry name" value="NEISSPPORIN"/>
</dbReference>
<evidence type="ECO:0000256" key="5">
    <source>
        <dbReference type="ARBA" id="ARBA00022692"/>
    </source>
</evidence>
<evidence type="ECO:0000313" key="13">
    <source>
        <dbReference type="EMBL" id="RJF92709.1"/>
    </source>
</evidence>
<evidence type="ECO:0000256" key="1">
    <source>
        <dbReference type="ARBA" id="ARBA00004571"/>
    </source>
</evidence>
<dbReference type="OrthoDB" id="5289162at2"/>
<keyword evidence="7" id="KW-0406">Ion transport</keyword>
<keyword evidence="10" id="KW-0998">Cell outer membrane</keyword>
<dbReference type="InterPro" id="IPR033900">
    <property type="entry name" value="Gram_neg_porin_domain"/>
</dbReference>
<keyword evidence="6 11" id="KW-0732">Signal</keyword>
<dbReference type="GO" id="GO:0006811">
    <property type="term" value="P:monoatomic ion transport"/>
    <property type="evidence" value="ECO:0007669"/>
    <property type="project" value="UniProtKB-KW"/>
</dbReference>
<feature type="chain" id="PRO_5017286649" evidence="11">
    <location>
        <begin position="20"/>
        <end position="337"/>
    </location>
</feature>
<name>A0A3A3G059_9BURK</name>
<organism evidence="13 14">
    <name type="scientific">Noviherbaspirillum saxi</name>
    <dbReference type="NCBI Taxonomy" id="2320863"/>
    <lineage>
        <taxon>Bacteria</taxon>
        <taxon>Pseudomonadati</taxon>
        <taxon>Pseudomonadota</taxon>
        <taxon>Betaproteobacteria</taxon>
        <taxon>Burkholderiales</taxon>
        <taxon>Oxalobacteraceae</taxon>
        <taxon>Noviherbaspirillum</taxon>
    </lineage>
</organism>
<keyword evidence="14" id="KW-1185">Reference proteome</keyword>
<proteinExistence type="predicted"/>
<dbReference type="Gene3D" id="2.40.160.10">
    <property type="entry name" value="Porin"/>
    <property type="match status" value="1"/>
</dbReference>
<dbReference type="PANTHER" id="PTHR34501">
    <property type="entry name" value="PROTEIN YDDL-RELATED"/>
    <property type="match status" value="1"/>
</dbReference>
<dbReference type="EMBL" id="QYUO01000003">
    <property type="protein sequence ID" value="RJF92709.1"/>
    <property type="molecule type" value="Genomic_DNA"/>
</dbReference>
<evidence type="ECO:0000256" key="2">
    <source>
        <dbReference type="ARBA" id="ARBA00011233"/>
    </source>
</evidence>
<dbReference type="PANTHER" id="PTHR34501:SF9">
    <property type="entry name" value="MAJOR OUTER MEMBRANE PROTEIN P.IA"/>
    <property type="match status" value="1"/>
</dbReference>
<evidence type="ECO:0000256" key="9">
    <source>
        <dbReference type="ARBA" id="ARBA00023136"/>
    </source>
</evidence>
<evidence type="ECO:0000313" key="14">
    <source>
        <dbReference type="Proteomes" id="UP000265955"/>
    </source>
</evidence>
<dbReference type="GO" id="GO:0015288">
    <property type="term" value="F:porin activity"/>
    <property type="evidence" value="ECO:0007669"/>
    <property type="project" value="UniProtKB-KW"/>
</dbReference>
<evidence type="ECO:0000256" key="7">
    <source>
        <dbReference type="ARBA" id="ARBA00023065"/>
    </source>
</evidence>
<keyword evidence="5" id="KW-0812">Transmembrane</keyword>
<keyword evidence="8" id="KW-0626">Porin</keyword>
<feature type="domain" description="Porin" evidence="12">
    <location>
        <begin position="10"/>
        <end position="308"/>
    </location>
</feature>
<dbReference type="Proteomes" id="UP000265955">
    <property type="component" value="Unassembled WGS sequence"/>
</dbReference>
<accession>A0A3A3G059</accession>
<comment type="caution">
    <text evidence="13">The sequence shown here is derived from an EMBL/GenBank/DDBJ whole genome shotgun (WGS) entry which is preliminary data.</text>
</comment>
<dbReference type="CDD" id="cd00342">
    <property type="entry name" value="gram_neg_porins"/>
    <property type="match status" value="1"/>
</dbReference>
<reference evidence="14" key="1">
    <citation type="submission" date="2018-09" db="EMBL/GenBank/DDBJ databases">
        <authorList>
            <person name="Zhu H."/>
        </authorList>
    </citation>
    <scope>NUCLEOTIDE SEQUENCE [LARGE SCALE GENOMIC DNA]</scope>
    <source>
        <strain evidence="14">K1R23-30</strain>
    </source>
</reference>
<keyword evidence="3" id="KW-0813">Transport</keyword>
<protein>
    <submittedName>
        <fullName evidence="13">Porin</fullName>
    </submittedName>
</protein>
<dbReference type="RefSeq" id="WP_119772700.1">
    <property type="nucleotide sequence ID" value="NZ_QYUO01000003.1"/>
</dbReference>
<evidence type="ECO:0000256" key="4">
    <source>
        <dbReference type="ARBA" id="ARBA00022452"/>
    </source>
</evidence>
<dbReference type="InterPro" id="IPR023614">
    <property type="entry name" value="Porin_dom_sf"/>
</dbReference>
<evidence type="ECO:0000256" key="8">
    <source>
        <dbReference type="ARBA" id="ARBA00023114"/>
    </source>
</evidence>
<keyword evidence="9" id="KW-0472">Membrane</keyword>
<comment type="subunit">
    <text evidence="2">Homotrimer.</text>
</comment>
<sequence length="337" mass="35145">MKKQFFSLLALGLASTAFAQSSVTVFGSIDLNVTRSKAGSNSVTGMDQGGYLLPSRIGFRGTEDLGGGLSAGFWLETAVLPDTGASQGALFGRRSTVSLASKQYGELRMGRDYTPIFWNVSHFTPFGTVGVGGSSNIIEGWPLGLGSARTQSRASNSVGYFLPRTLGGVYGQLMFAFDEDVDGAKHQGGRIGYEAGPLNIAAAYGTTPAGGSDFKTATVGGTYDFGALKAYVNYLQYKLASDKQTNVLVGAAIPFGGGTIKASIARSDRSGPGLDADDARQVAIGYVYPLSKRTTLYTAYSHITNDGNAAYVTADSSPAGVPGEKSSGFQFGINHAF</sequence>
<dbReference type="Pfam" id="PF13609">
    <property type="entry name" value="Porin_4"/>
    <property type="match status" value="1"/>
</dbReference>
<dbReference type="AlphaFoldDB" id="A0A3A3G059"/>
<keyword evidence="4" id="KW-1134">Transmembrane beta strand</keyword>
<feature type="signal peptide" evidence="11">
    <location>
        <begin position="1"/>
        <end position="19"/>
    </location>
</feature>
<evidence type="ECO:0000256" key="11">
    <source>
        <dbReference type="SAM" id="SignalP"/>
    </source>
</evidence>
<dbReference type="InterPro" id="IPR002299">
    <property type="entry name" value="Porin_Neis"/>
</dbReference>
<evidence type="ECO:0000259" key="12">
    <source>
        <dbReference type="Pfam" id="PF13609"/>
    </source>
</evidence>
<evidence type="ECO:0000256" key="10">
    <source>
        <dbReference type="ARBA" id="ARBA00023237"/>
    </source>
</evidence>
<dbReference type="GO" id="GO:0046930">
    <property type="term" value="C:pore complex"/>
    <property type="evidence" value="ECO:0007669"/>
    <property type="project" value="UniProtKB-KW"/>
</dbReference>
<evidence type="ECO:0000256" key="6">
    <source>
        <dbReference type="ARBA" id="ARBA00022729"/>
    </source>
</evidence>
<dbReference type="SUPFAM" id="SSF56935">
    <property type="entry name" value="Porins"/>
    <property type="match status" value="1"/>
</dbReference>
<evidence type="ECO:0000256" key="3">
    <source>
        <dbReference type="ARBA" id="ARBA00022448"/>
    </source>
</evidence>
<gene>
    <name evidence="13" type="ORF">D3871_29470</name>
</gene>
<dbReference type="GO" id="GO:0009279">
    <property type="term" value="C:cell outer membrane"/>
    <property type="evidence" value="ECO:0007669"/>
    <property type="project" value="UniProtKB-SubCell"/>
</dbReference>
<comment type="subcellular location">
    <subcellularLocation>
        <location evidence="1">Cell outer membrane</location>
        <topology evidence="1">Multi-pass membrane protein</topology>
    </subcellularLocation>
</comment>